<dbReference type="eggNOG" id="ENOG502QU15">
    <property type="taxonomic scope" value="Eukaryota"/>
</dbReference>
<dbReference type="OMA" id="FQCIEDY"/>
<feature type="repeat" description="ARM" evidence="3">
    <location>
        <begin position="379"/>
        <end position="419"/>
    </location>
</feature>
<protein>
    <recommendedName>
        <fullName evidence="4">SWI/SNF-like complex subunit BAF250 C-terminal domain-containing protein</fullName>
    </recommendedName>
</protein>
<dbReference type="PANTHER" id="PTHR12656:SF5">
    <property type="entry name" value="TRITHORAX GROUP PROTEIN OSA"/>
    <property type="match status" value="1"/>
</dbReference>
<dbReference type="STRING" id="88036.D8SIQ4"/>
<dbReference type="Gene3D" id="1.25.10.10">
    <property type="entry name" value="Leucine-rich Repeat Variant"/>
    <property type="match status" value="1"/>
</dbReference>
<dbReference type="InterPro" id="IPR016024">
    <property type="entry name" value="ARM-type_fold"/>
</dbReference>
<dbReference type="FunCoup" id="D8SIQ4">
    <property type="interactions" value="2130"/>
</dbReference>
<proteinExistence type="predicted"/>
<evidence type="ECO:0000256" key="1">
    <source>
        <dbReference type="ARBA" id="ARBA00004123"/>
    </source>
</evidence>
<accession>D8SIQ4</accession>
<dbReference type="OrthoDB" id="10044343at2759"/>
<dbReference type="GO" id="GO:0006338">
    <property type="term" value="P:chromatin remodeling"/>
    <property type="evidence" value="ECO:0007669"/>
    <property type="project" value="InterPro"/>
</dbReference>
<organism evidence="6">
    <name type="scientific">Selaginella moellendorffii</name>
    <name type="common">Spikemoss</name>
    <dbReference type="NCBI Taxonomy" id="88036"/>
    <lineage>
        <taxon>Eukaryota</taxon>
        <taxon>Viridiplantae</taxon>
        <taxon>Streptophyta</taxon>
        <taxon>Embryophyta</taxon>
        <taxon>Tracheophyta</taxon>
        <taxon>Lycopodiopsida</taxon>
        <taxon>Selaginellales</taxon>
        <taxon>Selaginellaceae</taxon>
        <taxon>Selaginella</taxon>
    </lineage>
</organism>
<dbReference type="InterPro" id="IPR033388">
    <property type="entry name" value="BAF250_C"/>
</dbReference>
<dbReference type="HOGENOM" id="CLU_035867_0_0_1"/>
<name>D8SIQ4_SELML</name>
<dbReference type="GO" id="GO:0016514">
    <property type="term" value="C:SWI/SNF complex"/>
    <property type="evidence" value="ECO:0000318"/>
    <property type="project" value="GO_Central"/>
</dbReference>
<dbReference type="PANTHER" id="PTHR12656">
    <property type="entry name" value="BRG-1 ASSOCIATED FACTOR 250 BAF250"/>
    <property type="match status" value="1"/>
</dbReference>
<gene>
    <name evidence="5" type="ORF">SELMODRAFT_117806</name>
</gene>
<dbReference type="GO" id="GO:0006357">
    <property type="term" value="P:regulation of transcription by RNA polymerase II"/>
    <property type="evidence" value="ECO:0000318"/>
    <property type="project" value="GO_Central"/>
</dbReference>
<evidence type="ECO:0000313" key="6">
    <source>
        <dbReference type="Proteomes" id="UP000001514"/>
    </source>
</evidence>
<keyword evidence="2" id="KW-0539">Nucleus</keyword>
<evidence type="ECO:0000313" key="5">
    <source>
        <dbReference type="EMBL" id="EFJ15538.1"/>
    </source>
</evidence>
<dbReference type="AlphaFoldDB" id="D8SIQ4"/>
<comment type="subcellular location">
    <subcellularLocation>
        <location evidence="1">Nucleus</location>
    </subcellularLocation>
</comment>
<dbReference type="GO" id="GO:0035060">
    <property type="term" value="C:brahma complex"/>
    <property type="evidence" value="ECO:0007669"/>
    <property type="project" value="InterPro"/>
</dbReference>
<reference evidence="5 6" key="1">
    <citation type="journal article" date="2011" name="Science">
        <title>The Selaginella genome identifies genetic changes associated with the evolution of vascular plants.</title>
        <authorList>
            <person name="Banks J.A."/>
            <person name="Nishiyama T."/>
            <person name="Hasebe M."/>
            <person name="Bowman J.L."/>
            <person name="Gribskov M."/>
            <person name="dePamphilis C."/>
            <person name="Albert V.A."/>
            <person name="Aono N."/>
            <person name="Aoyama T."/>
            <person name="Ambrose B.A."/>
            <person name="Ashton N.W."/>
            <person name="Axtell M.J."/>
            <person name="Barker E."/>
            <person name="Barker M.S."/>
            <person name="Bennetzen J.L."/>
            <person name="Bonawitz N.D."/>
            <person name="Chapple C."/>
            <person name="Cheng C."/>
            <person name="Correa L.G."/>
            <person name="Dacre M."/>
            <person name="DeBarry J."/>
            <person name="Dreyer I."/>
            <person name="Elias M."/>
            <person name="Engstrom E.M."/>
            <person name="Estelle M."/>
            <person name="Feng L."/>
            <person name="Finet C."/>
            <person name="Floyd S.K."/>
            <person name="Frommer W.B."/>
            <person name="Fujita T."/>
            <person name="Gramzow L."/>
            <person name="Gutensohn M."/>
            <person name="Harholt J."/>
            <person name="Hattori M."/>
            <person name="Heyl A."/>
            <person name="Hirai T."/>
            <person name="Hiwatashi Y."/>
            <person name="Ishikawa M."/>
            <person name="Iwata M."/>
            <person name="Karol K.G."/>
            <person name="Koehler B."/>
            <person name="Kolukisaoglu U."/>
            <person name="Kubo M."/>
            <person name="Kurata T."/>
            <person name="Lalonde S."/>
            <person name="Li K."/>
            <person name="Li Y."/>
            <person name="Litt A."/>
            <person name="Lyons E."/>
            <person name="Manning G."/>
            <person name="Maruyama T."/>
            <person name="Michael T.P."/>
            <person name="Mikami K."/>
            <person name="Miyazaki S."/>
            <person name="Morinaga S."/>
            <person name="Murata T."/>
            <person name="Mueller-Roeber B."/>
            <person name="Nelson D.R."/>
            <person name="Obara M."/>
            <person name="Oguri Y."/>
            <person name="Olmstead R.G."/>
            <person name="Onodera N."/>
            <person name="Petersen B.L."/>
            <person name="Pils B."/>
            <person name="Prigge M."/>
            <person name="Rensing S.A."/>
            <person name="Riano-Pachon D.M."/>
            <person name="Roberts A.W."/>
            <person name="Sato Y."/>
            <person name="Scheller H.V."/>
            <person name="Schulz B."/>
            <person name="Schulz C."/>
            <person name="Shakirov E.V."/>
            <person name="Shibagaki N."/>
            <person name="Shinohara N."/>
            <person name="Shippen D.E."/>
            <person name="Soerensen I."/>
            <person name="Sotooka R."/>
            <person name="Sugimoto N."/>
            <person name="Sugita M."/>
            <person name="Sumikawa N."/>
            <person name="Tanurdzic M."/>
            <person name="Theissen G."/>
            <person name="Ulvskov P."/>
            <person name="Wakazuki S."/>
            <person name="Weng J.K."/>
            <person name="Willats W.W."/>
            <person name="Wipf D."/>
            <person name="Wolf P.G."/>
            <person name="Yang L."/>
            <person name="Zimmer A.D."/>
            <person name="Zhu Q."/>
            <person name="Mitros T."/>
            <person name="Hellsten U."/>
            <person name="Loque D."/>
            <person name="Otillar R."/>
            <person name="Salamov A."/>
            <person name="Schmutz J."/>
            <person name="Shapiro H."/>
            <person name="Lindquist E."/>
            <person name="Lucas S."/>
            <person name="Rokhsar D."/>
            <person name="Grigoriev I.V."/>
        </authorList>
    </citation>
    <scope>NUCLEOTIDE SEQUENCE [LARGE SCALE GENOMIC DNA]</scope>
</reference>
<dbReference type="InParanoid" id="D8SIQ4"/>
<dbReference type="InterPro" id="IPR011989">
    <property type="entry name" value="ARM-like"/>
</dbReference>
<dbReference type="EMBL" id="GL377622">
    <property type="protein sequence ID" value="EFJ15538.1"/>
    <property type="molecule type" value="Genomic_DNA"/>
</dbReference>
<evidence type="ECO:0000256" key="3">
    <source>
        <dbReference type="PROSITE-ProRule" id="PRU00259"/>
    </source>
</evidence>
<evidence type="ECO:0000259" key="4">
    <source>
        <dbReference type="Pfam" id="PF12031"/>
    </source>
</evidence>
<dbReference type="GO" id="GO:0005654">
    <property type="term" value="C:nucleoplasm"/>
    <property type="evidence" value="ECO:0000318"/>
    <property type="project" value="GO_Central"/>
</dbReference>
<dbReference type="GO" id="GO:0045893">
    <property type="term" value="P:positive regulation of DNA-templated transcription"/>
    <property type="evidence" value="ECO:0000318"/>
    <property type="project" value="GO_Central"/>
</dbReference>
<evidence type="ECO:0000256" key="2">
    <source>
        <dbReference type="ARBA" id="ARBA00023242"/>
    </source>
</evidence>
<keyword evidence="6" id="KW-1185">Reference proteome</keyword>
<dbReference type="Proteomes" id="UP000001514">
    <property type="component" value="Unassembled WGS sequence"/>
</dbReference>
<dbReference type="InterPro" id="IPR000225">
    <property type="entry name" value="Armadillo"/>
</dbReference>
<dbReference type="PROSITE" id="PS50176">
    <property type="entry name" value="ARM_REPEAT"/>
    <property type="match status" value="1"/>
</dbReference>
<dbReference type="KEGG" id="smo:SELMODRAFT_117806"/>
<sequence>MAGASVGAGNGVVLGKRARGNPNYSELGTGNAAAASAGSGGAAASGASTAAGSGAIGTPVLTGPTVQVQLTFAEKNSKRIVMALQSGLKSELSWALTSLNVLSFKEKDDGRKDALVKIPGLLDALLHVIDEWRDISYSSDSKKSARKRTLGLHRPTTGFGLEYEINTHHDPLYRMRTMPERNPESVTDEKKNADWWWDEEGLFNLDEIGRAERQQCAVAASNVLRNFSFIPENEIHMAQHRHCLETLVCCMQDHNTEDEELVTNAVETILNLATFVVLRIFTDPSKGRITEQAAVQAIVTMLESPIKPWHCSAAELLGRLVVNPENEPYLLPFATQIYKRLVDILNFPASDSQAAAIAALYNFAEVNMDCRLRLANERWAVGRLLRIVQTPHPLQEVVRKAALTLESLASEPENRSILLAYEHTFAELALTDARTSDMFARILWELSSRTGSKSSARGVWGS</sequence>
<feature type="domain" description="SWI/SNF-like complex subunit BAF250 C-terminal" evidence="4">
    <location>
        <begin position="216"/>
        <end position="251"/>
    </location>
</feature>
<dbReference type="InterPro" id="IPR021906">
    <property type="entry name" value="BAF250/Osa"/>
</dbReference>
<dbReference type="Pfam" id="PF12031">
    <property type="entry name" value="BAF250_C"/>
    <property type="match status" value="1"/>
</dbReference>
<dbReference type="Gramene" id="EFJ15538">
    <property type="protein sequence ID" value="EFJ15538"/>
    <property type="gene ID" value="SELMODRAFT_117806"/>
</dbReference>
<dbReference type="SUPFAM" id="SSF48371">
    <property type="entry name" value="ARM repeat"/>
    <property type="match status" value="1"/>
</dbReference>